<comment type="caution">
    <text evidence="2">The sequence shown here is derived from an EMBL/GenBank/DDBJ whole genome shotgun (WGS) entry which is preliminary data.</text>
</comment>
<sequence>MSFSAQIIDQHVGGLVERLGERLRTEVGVRDESARLKSAAFVVLVAQALLDLDDDAALDGVVEGGGDFGIDALYVGALDEVEIPIVLIQGKYRQDLKGDAQFPESGIEKMITALGTLFDPNRAYRVNPRLESRVEEIRAMIGEGAIPRVRVVLCNNGLKWNQAGQLRLENTGFHDMVGWEYAGPDDLIALMRRRKDVETQIRLTGRAVVEDYDFMRAMVGRLSVLELARLFETHGDALLERNIRRYLGLGGRINERIAQTLRDPAQRDKFYFYNNGITIVCSKFSYNGLAERDWIVRVNGLQIVNGGQTSKTIQQVKAEVGDDIGTACVLVRLYEVPGNDDDLVQRITEATNSQNPVDLRDLRSNDPRQKDLADALALLGFTYRAQRSRVPVEAGEITSAVAAEAVLAVWRHRPHAARFQVKEHFGSYYDLIFSPDLNGAQVVMAVLLLRWAENKRKRPPADAPVFLQYGSRHVAMLMGMALLDDLGEPLAGLTHRTLAKARALLETRADLYFNNALARLQGALTLLYGDAEPSLQRLSATFRRADLVAVLRGGRQLSV</sequence>
<dbReference type="InterPro" id="IPR018891">
    <property type="entry name" value="AIPR_C"/>
</dbReference>
<dbReference type="Pfam" id="PF10592">
    <property type="entry name" value="AIPR"/>
    <property type="match status" value="1"/>
</dbReference>
<keyword evidence="3" id="KW-1185">Reference proteome</keyword>
<protein>
    <recommendedName>
        <fullName evidence="1">Abortive phage infection protein C-terminal domain-containing protein</fullName>
    </recommendedName>
</protein>
<feature type="domain" description="Abortive phage infection protein C-terminal" evidence="1">
    <location>
        <begin position="239"/>
        <end position="509"/>
    </location>
</feature>
<evidence type="ECO:0000313" key="2">
    <source>
        <dbReference type="EMBL" id="GEO82458.1"/>
    </source>
</evidence>
<organism evidence="2 3">
    <name type="scientific">Pararhodospirillum oryzae</name>
    <dbReference type="NCBI Taxonomy" id="478448"/>
    <lineage>
        <taxon>Bacteria</taxon>
        <taxon>Pseudomonadati</taxon>
        <taxon>Pseudomonadota</taxon>
        <taxon>Alphaproteobacteria</taxon>
        <taxon>Rhodospirillales</taxon>
        <taxon>Rhodospirillaceae</taxon>
        <taxon>Pararhodospirillum</taxon>
    </lineage>
</organism>
<name>A0A512HAJ5_9PROT</name>
<proteinExistence type="predicted"/>
<dbReference type="OrthoDB" id="9806213at2"/>
<dbReference type="RefSeq" id="WP_147164485.1">
    <property type="nucleotide sequence ID" value="NZ_BJZO01000080.1"/>
</dbReference>
<evidence type="ECO:0000313" key="3">
    <source>
        <dbReference type="Proteomes" id="UP000321567"/>
    </source>
</evidence>
<dbReference type="AlphaFoldDB" id="A0A512HAJ5"/>
<evidence type="ECO:0000259" key="1">
    <source>
        <dbReference type="Pfam" id="PF10592"/>
    </source>
</evidence>
<dbReference type="EMBL" id="BJZO01000080">
    <property type="protein sequence ID" value="GEO82458.1"/>
    <property type="molecule type" value="Genomic_DNA"/>
</dbReference>
<accession>A0A512HAJ5</accession>
<gene>
    <name evidence="2" type="ORF">ROR02_25890</name>
</gene>
<dbReference type="Proteomes" id="UP000321567">
    <property type="component" value="Unassembled WGS sequence"/>
</dbReference>
<reference evidence="2 3" key="1">
    <citation type="submission" date="2019-07" db="EMBL/GenBank/DDBJ databases">
        <title>Whole genome shotgun sequence of Rhodospirillum oryzae NBRC 107573.</title>
        <authorList>
            <person name="Hosoyama A."/>
            <person name="Uohara A."/>
            <person name="Ohji S."/>
            <person name="Ichikawa N."/>
        </authorList>
    </citation>
    <scope>NUCLEOTIDE SEQUENCE [LARGE SCALE GENOMIC DNA]</scope>
    <source>
        <strain evidence="2 3">NBRC 107573</strain>
    </source>
</reference>